<organism evidence="1">
    <name type="scientific">Hyalella azteca</name>
    <name type="common">Amphipod</name>
    <dbReference type="NCBI Taxonomy" id="294128"/>
    <lineage>
        <taxon>Eukaryota</taxon>
        <taxon>Metazoa</taxon>
        <taxon>Ecdysozoa</taxon>
        <taxon>Arthropoda</taxon>
        <taxon>Crustacea</taxon>
        <taxon>Multicrustacea</taxon>
        <taxon>Malacostraca</taxon>
        <taxon>Eumalacostraca</taxon>
        <taxon>Peracarida</taxon>
        <taxon>Amphipoda</taxon>
        <taxon>Senticaudata</taxon>
        <taxon>Talitrida</taxon>
        <taxon>Talitroidea</taxon>
        <taxon>Hyalellidae</taxon>
        <taxon>Hyalella</taxon>
    </lineage>
</organism>
<dbReference type="OrthoDB" id="6337871at2759"/>
<sequence length="69" mass="7427">MPDPPCHQESWGVVCSPWGFTEPYWKDGGRLGGGCTSGDLRVRAPRIRSTTGTMLGTASITAASRPRLH</sequence>
<feature type="non-terminal residue" evidence="1">
    <location>
        <position position="69"/>
    </location>
</feature>
<name>A0A6A0H3M9_HYAAZ</name>
<evidence type="ECO:0000313" key="1">
    <source>
        <dbReference type="EMBL" id="KAA0198617.1"/>
    </source>
</evidence>
<reference evidence="1" key="2">
    <citation type="journal article" date="2018" name="Environ. Sci. Technol.">
        <title>The Toxicogenome of Hyalella azteca: A Model for Sediment Ecotoxicology and Evolutionary Toxicology.</title>
        <authorList>
            <person name="Poynton H.C."/>
            <person name="Hasenbein S."/>
            <person name="Benoit J.B."/>
            <person name="Sepulveda M.S."/>
            <person name="Poelchau M.F."/>
            <person name="Hughes D.S.T."/>
            <person name="Murali S.C."/>
            <person name="Chen S."/>
            <person name="Glastad K.M."/>
            <person name="Goodisman M.A.D."/>
            <person name="Werren J.H."/>
            <person name="Vineis J.H."/>
            <person name="Bowen J.L."/>
            <person name="Friedrich M."/>
            <person name="Jones J."/>
            <person name="Robertson H.M."/>
            <person name="Feyereisen R."/>
            <person name="Mechler-Hickson A."/>
            <person name="Mathers N."/>
            <person name="Lee C.E."/>
            <person name="Colbourne J.K."/>
            <person name="Biales A."/>
            <person name="Johnston J.S."/>
            <person name="Wellborn G.A."/>
            <person name="Rosendale A.J."/>
            <person name="Cridge A.G."/>
            <person name="Munoz-Torres M.C."/>
            <person name="Bain P.A."/>
            <person name="Manny A.R."/>
            <person name="Major K.M."/>
            <person name="Lambert F.N."/>
            <person name="Vulpe C.D."/>
            <person name="Tuck P."/>
            <person name="Blalock B.J."/>
            <person name="Lin Y.Y."/>
            <person name="Smith M.E."/>
            <person name="Ochoa-Acuna H."/>
            <person name="Chen M.M."/>
            <person name="Childers C.P."/>
            <person name="Qu J."/>
            <person name="Dugan S."/>
            <person name="Lee S.L."/>
            <person name="Chao H."/>
            <person name="Dinh H."/>
            <person name="Han Y."/>
            <person name="Doddapaneni H."/>
            <person name="Worley K.C."/>
            <person name="Muzny D.M."/>
            <person name="Gibbs R.A."/>
            <person name="Richards S."/>
        </authorList>
    </citation>
    <scope>NUCLEOTIDE SEQUENCE</scope>
    <source>
        <strain evidence="1">HAZT.00-mixed</strain>
        <tissue evidence="1">Whole organism</tissue>
    </source>
</reference>
<accession>A0A6A0H3M9</accession>
<dbReference type="Proteomes" id="UP000711488">
    <property type="component" value="Unassembled WGS sequence"/>
</dbReference>
<comment type="caution">
    <text evidence="1">The sequence shown here is derived from an EMBL/GenBank/DDBJ whole genome shotgun (WGS) entry which is preliminary data.</text>
</comment>
<dbReference type="EMBL" id="JQDR03007416">
    <property type="protein sequence ID" value="KAA0198617.1"/>
    <property type="molecule type" value="Genomic_DNA"/>
</dbReference>
<dbReference type="AlphaFoldDB" id="A0A6A0H3M9"/>
<proteinExistence type="predicted"/>
<protein>
    <submittedName>
        <fullName evidence="1">Uncharacterized protein</fullName>
    </submittedName>
</protein>
<reference evidence="1" key="1">
    <citation type="submission" date="2014-08" db="EMBL/GenBank/DDBJ databases">
        <authorList>
            <person name="Murali S."/>
            <person name="Richards S."/>
            <person name="Bandaranaike D."/>
            <person name="Bellair M."/>
            <person name="Blankenburg K."/>
            <person name="Chao H."/>
            <person name="Dinh H."/>
            <person name="Doddapaneni H."/>
            <person name="Dugan-Rocha S."/>
            <person name="Elkadiri S."/>
            <person name="Gnanaolivu R."/>
            <person name="Hughes D."/>
            <person name="Lee S."/>
            <person name="Li M."/>
            <person name="Ming W."/>
            <person name="Munidasa M."/>
            <person name="Muniz J."/>
            <person name="Nguyen L."/>
            <person name="Osuji N."/>
            <person name="Pu L.-L."/>
            <person name="Puazo M."/>
            <person name="Skinner E."/>
            <person name="Qu C."/>
            <person name="Quiroz J."/>
            <person name="Raj R."/>
            <person name="Weissenberger G."/>
            <person name="Xin Y."/>
            <person name="Zou X."/>
            <person name="Han Y."/>
            <person name="Worley K."/>
            <person name="Muzny D."/>
            <person name="Gibbs R."/>
        </authorList>
    </citation>
    <scope>NUCLEOTIDE SEQUENCE</scope>
    <source>
        <strain evidence="1">HAZT.00-mixed</strain>
        <tissue evidence="1">Whole organism</tissue>
    </source>
</reference>
<reference evidence="1" key="3">
    <citation type="submission" date="2019-06" db="EMBL/GenBank/DDBJ databases">
        <authorList>
            <person name="Poynton C."/>
            <person name="Hasenbein S."/>
            <person name="Benoit J.B."/>
            <person name="Sepulveda M.S."/>
            <person name="Poelchau M.F."/>
            <person name="Murali S.C."/>
            <person name="Chen S."/>
            <person name="Glastad K.M."/>
            <person name="Werren J.H."/>
            <person name="Vineis J.H."/>
            <person name="Bowen J.L."/>
            <person name="Friedrich M."/>
            <person name="Jones J."/>
            <person name="Robertson H.M."/>
            <person name="Feyereisen R."/>
            <person name="Mechler-Hickson A."/>
            <person name="Mathers N."/>
            <person name="Lee C.E."/>
            <person name="Colbourne J.K."/>
            <person name="Biales A."/>
            <person name="Johnston J.S."/>
            <person name="Wellborn G.A."/>
            <person name="Rosendale A.J."/>
            <person name="Cridge A.G."/>
            <person name="Munoz-Torres M.C."/>
            <person name="Bain P.A."/>
            <person name="Manny A.R."/>
            <person name="Major K.M."/>
            <person name="Lambert F.N."/>
            <person name="Vulpe C.D."/>
            <person name="Tuck P."/>
            <person name="Blalock B.J."/>
            <person name="Lin Y.-Y."/>
            <person name="Smith M.E."/>
            <person name="Ochoa-Acuna H."/>
            <person name="Chen M.-J.M."/>
            <person name="Childers C.P."/>
            <person name="Qu J."/>
            <person name="Dugan S."/>
            <person name="Lee S.L."/>
            <person name="Chao H."/>
            <person name="Dinh H."/>
            <person name="Han Y."/>
            <person name="Doddapaneni H."/>
            <person name="Worley K.C."/>
            <person name="Muzny D.M."/>
            <person name="Gibbs R.A."/>
            <person name="Richards S."/>
        </authorList>
    </citation>
    <scope>NUCLEOTIDE SEQUENCE</scope>
    <source>
        <strain evidence="1">HAZT.00-mixed</strain>
        <tissue evidence="1">Whole organism</tissue>
    </source>
</reference>
<gene>
    <name evidence="1" type="ORF">HAZT_HAZT008232</name>
</gene>